<evidence type="ECO:0000256" key="5">
    <source>
        <dbReference type="SAM" id="Phobius"/>
    </source>
</evidence>
<keyword evidence="3 5" id="KW-1133">Transmembrane helix</keyword>
<feature type="domain" description="Cation/H+ exchanger transmembrane" evidence="6">
    <location>
        <begin position="2"/>
        <end position="125"/>
    </location>
</feature>
<dbReference type="Pfam" id="PF00999">
    <property type="entry name" value="Na_H_Exchanger"/>
    <property type="match status" value="2"/>
</dbReference>
<name>A0AAD9IID0_PROWI</name>
<dbReference type="GO" id="GO:0015297">
    <property type="term" value="F:antiporter activity"/>
    <property type="evidence" value="ECO:0007669"/>
    <property type="project" value="InterPro"/>
</dbReference>
<dbReference type="PANTHER" id="PTHR31102">
    <property type="match status" value="1"/>
</dbReference>
<dbReference type="EMBL" id="JASFZW010000009">
    <property type="protein sequence ID" value="KAK2076722.1"/>
    <property type="molecule type" value="Genomic_DNA"/>
</dbReference>
<feature type="domain" description="Cation/H+ exchanger transmembrane" evidence="6">
    <location>
        <begin position="154"/>
        <end position="319"/>
    </location>
</feature>
<dbReference type="Proteomes" id="UP001255856">
    <property type="component" value="Unassembled WGS sequence"/>
</dbReference>
<organism evidence="7 8">
    <name type="scientific">Prototheca wickerhamii</name>
    <dbReference type="NCBI Taxonomy" id="3111"/>
    <lineage>
        <taxon>Eukaryota</taxon>
        <taxon>Viridiplantae</taxon>
        <taxon>Chlorophyta</taxon>
        <taxon>core chlorophytes</taxon>
        <taxon>Trebouxiophyceae</taxon>
        <taxon>Chlorellales</taxon>
        <taxon>Chlorellaceae</taxon>
        <taxon>Prototheca</taxon>
    </lineage>
</organism>
<evidence type="ECO:0000313" key="8">
    <source>
        <dbReference type="Proteomes" id="UP001255856"/>
    </source>
</evidence>
<keyword evidence="4 5" id="KW-0472">Membrane</keyword>
<proteinExistence type="predicted"/>
<feature type="transmembrane region" description="Helical" evidence="5">
    <location>
        <begin position="138"/>
        <end position="164"/>
    </location>
</feature>
<dbReference type="GO" id="GO:1902600">
    <property type="term" value="P:proton transmembrane transport"/>
    <property type="evidence" value="ECO:0007669"/>
    <property type="project" value="InterPro"/>
</dbReference>
<evidence type="ECO:0000313" key="7">
    <source>
        <dbReference type="EMBL" id="KAK2076722.1"/>
    </source>
</evidence>
<feature type="transmembrane region" description="Helical" evidence="5">
    <location>
        <begin position="105"/>
        <end position="126"/>
    </location>
</feature>
<keyword evidence="2 5" id="KW-0812">Transmembrane</keyword>
<accession>A0AAD9IID0</accession>
<evidence type="ECO:0000256" key="1">
    <source>
        <dbReference type="ARBA" id="ARBA00004141"/>
    </source>
</evidence>
<sequence>MALIGGFIAYQLRLPRVIGMLCAGLLMRNIPWSAVDAFPPRWGTQMRAAALGTIFLRCGLELDINTMKRYKMPAIRLALIPGLVEAFYDGGIATAPGLFGMPVLLGFSMGFILKAVGPGLVVPAMFKLQKLGYGRDQAMLLMFFLEYYGMLSGGALGALMVGLATSNFWERGFPHFASLGPSFNYSPEVERVLAIIWSWVMEPMLFVTIGSSIYFKTLPSGTIPKALAIIFSGLAIRMIMTFLVMSGFGYNTKEKLFYAFAWTPKATVQAALSATPLAMIQSVKQGEPDYAQWEQWGYDILTTGIFTIIICATLGLLLIHFTSTRFLELVRTLLASESDAHEVPHETTAAATAVQRVDSRRHQPVDAKHAASPSGAYAHEYQDMGVTLEDYEVVALYLDAISELSNLVCSGSADRDELKRLSDYVMVMKARVEQEVGQREVTVRELFRSASLLAANRPVVFRRTNSLPSSKGGAPDDEKSAV</sequence>
<comment type="caution">
    <text evidence="7">The sequence shown here is derived from an EMBL/GenBank/DDBJ whole genome shotgun (WGS) entry which is preliminary data.</text>
</comment>
<dbReference type="InterPro" id="IPR051843">
    <property type="entry name" value="CPA1_transporter"/>
</dbReference>
<keyword evidence="8" id="KW-1185">Reference proteome</keyword>
<protein>
    <recommendedName>
        <fullName evidence="6">Cation/H+ exchanger transmembrane domain-containing protein</fullName>
    </recommendedName>
</protein>
<feature type="transmembrane region" description="Helical" evidence="5">
    <location>
        <begin position="227"/>
        <end position="250"/>
    </location>
</feature>
<gene>
    <name evidence="7" type="ORF">QBZ16_005482</name>
</gene>
<dbReference type="AlphaFoldDB" id="A0AAD9IID0"/>
<feature type="transmembrane region" description="Helical" evidence="5">
    <location>
        <begin position="77"/>
        <end position="99"/>
    </location>
</feature>
<evidence type="ECO:0000256" key="4">
    <source>
        <dbReference type="ARBA" id="ARBA00023136"/>
    </source>
</evidence>
<comment type="subcellular location">
    <subcellularLocation>
        <location evidence="1">Membrane</location>
        <topology evidence="1">Multi-pass membrane protein</topology>
    </subcellularLocation>
</comment>
<dbReference type="PANTHER" id="PTHR31102:SF1">
    <property type="entry name" value="CATION_H+ EXCHANGER DOMAIN-CONTAINING PROTEIN"/>
    <property type="match status" value="1"/>
</dbReference>
<dbReference type="GO" id="GO:0016020">
    <property type="term" value="C:membrane"/>
    <property type="evidence" value="ECO:0007669"/>
    <property type="project" value="UniProtKB-SubCell"/>
</dbReference>
<evidence type="ECO:0000259" key="6">
    <source>
        <dbReference type="Pfam" id="PF00999"/>
    </source>
</evidence>
<dbReference type="InterPro" id="IPR006153">
    <property type="entry name" value="Cation/H_exchanger_TM"/>
</dbReference>
<reference evidence="7" key="1">
    <citation type="submission" date="2021-01" db="EMBL/GenBank/DDBJ databases">
        <authorList>
            <person name="Eckstrom K.M.E."/>
        </authorList>
    </citation>
    <scope>NUCLEOTIDE SEQUENCE</scope>
    <source>
        <strain evidence="7">UVCC 0001</strain>
    </source>
</reference>
<feature type="transmembrane region" description="Helical" evidence="5">
    <location>
        <begin position="192"/>
        <end position="215"/>
    </location>
</feature>
<evidence type="ECO:0000256" key="2">
    <source>
        <dbReference type="ARBA" id="ARBA00022692"/>
    </source>
</evidence>
<feature type="transmembrane region" description="Helical" evidence="5">
    <location>
        <begin position="300"/>
        <end position="321"/>
    </location>
</feature>
<evidence type="ECO:0000256" key="3">
    <source>
        <dbReference type="ARBA" id="ARBA00022989"/>
    </source>
</evidence>